<name>A0A0K0Y9K2_9RHOB</name>
<dbReference type="InterPro" id="IPR036086">
    <property type="entry name" value="ParB/Sulfiredoxin_sf"/>
</dbReference>
<dbReference type="KEGG" id="otm:OSB_30360"/>
<protein>
    <submittedName>
        <fullName evidence="1">Uncharacterized protein</fullName>
    </submittedName>
</protein>
<dbReference type="EMBL" id="CP012160">
    <property type="protein sequence ID" value="AKS47552.1"/>
    <property type="molecule type" value="Genomic_DNA"/>
</dbReference>
<dbReference type="RefSeq" id="WP_082166482.1">
    <property type="nucleotide sequence ID" value="NZ_CP012160.1"/>
</dbReference>
<evidence type="ECO:0000313" key="2">
    <source>
        <dbReference type="Proteomes" id="UP000067444"/>
    </source>
</evidence>
<gene>
    <name evidence="1" type="ORF">OSB_30360</name>
</gene>
<proteinExistence type="predicted"/>
<keyword evidence="2" id="KW-1185">Reference proteome</keyword>
<reference evidence="1 2" key="1">
    <citation type="journal article" date="2015" name="Genome Announc.">
        <title>Closed Genome Sequence of Octadecabacter temperatus SB1, the First Mesophilic Species of the Genus Octadecabacter.</title>
        <authorList>
            <person name="Voget S."/>
            <person name="Billerbeck S."/>
            <person name="Simon M."/>
            <person name="Daniel R."/>
        </authorList>
    </citation>
    <scope>NUCLEOTIDE SEQUENCE [LARGE SCALE GENOMIC DNA]</scope>
    <source>
        <strain evidence="1 2">SB1</strain>
    </source>
</reference>
<evidence type="ECO:0000313" key="1">
    <source>
        <dbReference type="EMBL" id="AKS47552.1"/>
    </source>
</evidence>
<dbReference type="Proteomes" id="UP000067444">
    <property type="component" value="Chromosome"/>
</dbReference>
<accession>A0A0K0Y9K2</accession>
<organism evidence="1 2">
    <name type="scientific">Octadecabacter temperatus</name>
    <dbReference type="NCBI Taxonomy" id="1458307"/>
    <lineage>
        <taxon>Bacteria</taxon>
        <taxon>Pseudomonadati</taxon>
        <taxon>Pseudomonadota</taxon>
        <taxon>Alphaproteobacteria</taxon>
        <taxon>Rhodobacterales</taxon>
        <taxon>Roseobacteraceae</taxon>
        <taxon>Octadecabacter</taxon>
    </lineage>
</organism>
<sequence length="127" mass="14136">MVIRPQYHFRDGPNGLHAWDVRKLAAFAAELPVVDIPLADIGELDETYWYEHAQPTTRSVAVHAAQIEAADLKYPIILCADGRLMDGMHRVAKAYMLGLESIKATRLPHTPEPDYVGVAPDDLPYEG</sequence>
<dbReference type="SUPFAM" id="SSF110849">
    <property type="entry name" value="ParB/Sulfiredoxin"/>
    <property type="match status" value="1"/>
</dbReference>
<dbReference type="AlphaFoldDB" id="A0A0K0Y9K2"/>